<dbReference type="Proteomes" id="UP000234752">
    <property type="component" value="Chromosome eg_1"/>
</dbReference>
<dbReference type="InterPro" id="IPR051803">
    <property type="entry name" value="TA_system_RelE-like_toxin"/>
</dbReference>
<gene>
    <name evidence="3" type="ORF">C0V82_07230</name>
</gene>
<evidence type="ECO:0000313" key="3">
    <source>
        <dbReference type="EMBL" id="AUN30043.1"/>
    </source>
</evidence>
<comment type="similarity">
    <text evidence="1">Belongs to the RelE toxin family.</text>
</comment>
<accession>A0A2K9NA63</accession>
<protein>
    <submittedName>
        <fullName evidence="3">Type II toxin-antitoxin system RelE/ParE family toxin</fullName>
    </submittedName>
</protein>
<dbReference type="OrthoDB" id="7364666at2"/>
<organism evidence="3 4">
    <name type="scientific">Niveispirillum cyanobacteriorum</name>
    <dbReference type="NCBI Taxonomy" id="1612173"/>
    <lineage>
        <taxon>Bacteria</taxon>
        <taxon>Pseudomonadati</taxon>
        <taxon>Pseudomonadota</taxon>
        <taxon>Alphaproteobacteria</taxon>
        <taxon>Rhodospirillales</taxon>
        <taxon>Azospirillaceae</taxon>
        <taxon>Niveispirillum</taxon>
    </lineage>
</organism>
<dbReference type="PANTHER" id="PTHR33755">
    <property type="entry name" value="TOXIN PARE1-RELATED"/>
    <property type="match status" value="1"/>
</dbReference>
<evidence type="ECO:0000313" key="4">
    <source>
        <dbReference type="Proteomes" id="UP000234752"/>
    </source>
</evidence>
<dbReference type="AlphaFoldDB" id="A0A2K9NA63"/>
<name>A0A2K9NA63_9PROT</name>
<dbReference type="Gene3D" id="3.30.2310.20">
    <property type="entry name" value="RelE-like"/>
    <property type="match status" value="1"/>
</dbReference>
<proteinExistence type="inferred from homology"/>
<dbReference type="Pfam" id="PF05016">
    <property type="entry name" value="ParE_toxin"/>
    <property type="match status" value="1"/>
</dbReference>
<dbReference type="InterPro" id="IPR035093">
    <property type="entry name" value="RelE/ParE_toxin_dom_sf"/>
</dbReference>
<dbReference type="RefSeq" id="WP_102111746.1">
    <property type="nucleotide sequence ID" value="NZ_BMGN01000020.1"/>
</dbReference>
<dbReference type="EMBL" id="CP025611">
    <property type="protein sequence ID" value="AUN30043.1"/>
    <property type="molecule type" value="Genomic_DNA"/>
</dbReference>
<dbReference type="KEGG" id="ncb:C0V82_07230"/>
<dbReference type="SUPFAM" id="SSF143011">
    <property type="entry name" value="RelE-like"/>
    <property type="match status" value="1"/>
</dbReference>
<sequence>MPRQLSFTPSALRDLAAIRDWLLQPGSGQKARAKLRHIRSAMRELATNPVLWPVGAHPGVREIPVDGYRVMYEVHPDTGDVETAGDIRILRIFGPGQDRSQM</sequence>
<reference evidence="3 4" key="1">
    <citation type="submission" date="2017-12" db="EMBL/GenBank/DDBJ databases">
        <title>Genomes of bacteria within cyanobacterial aggregates.</title>
        <authorList>
            <person name="Cai H."/>
        </authorList>
    </citation>
    <scope>NUCLEOTIDE SEQUENCE [LARGE SCALE GENOMIC DNA]</scope>
    <source>
        <strain evidence="3 4">TH16</strain>
    </source>
</reference>
<dbReference type="InterPro" id="IPR007712">
    <property type="entry name" value="RelE/ParE_toxin"/>
</dbReference>
<dbReference type="PANTHER" id="PTHR33755:SF7">
    <property type="entry name" value="TOXIN MODULE OF TOXIN-ANTITOXIN SYSTEM RELE_STBE FAMILY"/>
    <property type="match status" value="1"/>
</dbReference>
<evidence type="ECO:0000256" key="1">
    <source>
        <dbReference type="ARBA" id="ARBA00006226"/>
    </source>
</evidence>
<evidence type="ECO:0000256" key="2">
    <source>
        <dbReference type="ARBA" id="ARBA00022649"/>
    </source>
</evidence>
<keyword evidence="4" id="KW-1185">Reference proteome</keyword>
<keyword evidence="2" id="KW-1277">Toxin-antitoxin system</keyword>